<comment type="caution">
    <text evidence="1">The sequence shown here is derived from an EMBL/GenBank/DDBJ whole genome shotgun (WGS) entry which is preliminary data.</text>
</comment>
<evidence type="ECO:0000313" key="2">
    <source>
        <dbReference type="Proteomes" id="UP001189429"/>
    </source>
</evidence>
<accession>A0ABN9V661</accession>
<dbReference type="Proteomes" id="UP001189429">
    <property type="component" value="Unassembled WGS sequence"/>
</dbReference>
<evidence type="ECO:0000313" key="1">
    <source>
        <dbReference type="EMBL" id="CAK0867475.1"/>
    </source>
</evidence>
<dbReference type="EMBL" id="CAUYUJ010016649">
    <property type="protein sequence ID" value="CAK0867475.1"/>
    <property type="molecule type" value="Genomic_DNA"/>
</dbReference>
<sequence>SWLENACPMSARWAKLGSLLLLARLAPTVLFSRFRFSAGPSIVSSRFRRVSAVARPYCTTVSMDRLVVDRSKWAHRCSPETTLVGGILQREHVFRVPLDWSDDTPLNITDSTDGDEVWDPLLFPSSPYIDVFVREVVKGKAGQANEEKGRGRSRTRRRCCSFCRAGQGFPARGRARHRRDG</sequence>
<gene>
    <name evidence="1" type="ORF">PCOR1329_LOCUS54403</name>
</gene>
<reference evidence="1" key="1">
    <citation type="submission" date="2023-10" db="EMBL/GenBank/DDBJ databases">
        <authorList>
            <person name="Chen Y."/>
            <person name="Shah S."/>
            <person name="Dougan E. K."/>
            <person name="Thang M."/>
            <person name="Chan C."/>
        </authorList>
    </citation>
    <scope>NUCLEOTIDE SEQUENCE [LARGE SCALE GENOMIC DNA]</scope>
</reference>
<feature type="non-terminal residue" evidence="1">
    <location>
        <position position="1"/>
    </location>
</feature>
<organism evidence="1 2">
    <name type="scientific">Prorocentrum cordatum</name>
    <dbReference type="NCBI Taxonomy" id="2364126"/>
    <lineage>
        <taxon>Eukaryota</taxon>
        <taxon>Sar</taxon>
        <taxon>Alveolata</taxon>
        <taxon>Dinophyceae</taxon>
        <taxon>Prorocentrales</taxon>
        <taxon>Prorocentraceae</taxon>
        <taxon>Prorocentrum</taxon>
    </lineage>
</organism>
<protein>
    <submittedName>
        <fullName evidence="1">Uncharacterized protein</fullName>
    </submittedName>
</protein>
<proteinExistence type="predicted"/>
<keyword evidence="2" id="KW-1185">Reference proteome</keyword>
<name>A0ABN9V661_9DINO</name>